<organism evidence="1 2">
    <name type="scientific">Lentinula raphanica</name>
    <dbReference type="NCBI Taxonomy" id="153919"/>
    <lineage>
        <taxon>Eukaryota</taxon>
        <taxon>Fungi</taxon>
        <taxon>Dikarya</taxon>
        <taxon>Basidiomycota</taxon>
        <taxon>Agaricomycotina</taxon>
        <taxon>Agaricomycetes</taxon>
        <taxon>Agaricomycetidae</taxon>
        <taxon>Agaricales</taxon>
        <taxon>Marasmiineae</taxon>
        <taxon>Omphalotaceae</taxon>
        <taxon>Lentinula</taxon>
    </lineage>
</organism>
<gene>
    <name evidence="1" type="ORF">F5878DRAFT_668912</name>
</gene>
<dbReference type="Proteomes" id="UP001163846">
    <property type="component" value="Unassembled WGS sequence"/>
</dbReference>
<keyword evidence="2" id="KW-1185">Reference proteome</keyword>
<evidence type="ECO:0000313" key="1">
    <source>
        <dbReference type="EMBL" id="KAJ3841556.1"/>
    </source>
</evidence>
<reference evidence="1" key="1">
    <citation type="submission" date="2022-08" db="EMBL/GenBank/DDBJ databases">
        <authorList>
            <consortium name="DOE Joint Genome Institute"/>
            <person name="Min B."/>
            <person name="Riley R."/>
            <person name="Sierra-Patev S."/>
            <person name="Naranjo-Ortiz M."/>
            <person name="Looney B."/>
            <person name="Konkel Z."/>
            <person name="Slot J.C."/>
            <person name="Sakamoto Y."/>
            <person name="Steenwyk J.L."/>
            <person name="Rokas A."/>
            <person name="Carro J."/>
            <person name="Camarero S."/>
            <person name="Ferreira P."/>
            <person name="Molpeceres G."/>
            <person name="Ruiz-Duenas F.J."/>
            <person name="Serrano A."/>
            <person name="Henrissat B."/>
            <person name="Drula E."/>
            <person name="Hughes K.W."/>
            <person name="Mata J.L."/>
            <person name="Ishikawa N.K."/>
            <person name="Vargas-Isla R."/>
            <person name="Ushijima S."/>
            <person name="Smith C.A."/>
            <person name="Ahrendt S."/>
            <person name="Andreopoulos W."/>
            <person name="He G."/>
            <person name="Labutti K."/>
            <person name="Lipzen A."/>
            <person name="Ng V."/>
            <person name="Sandor L."/>
            <person name="Barry K."/>
            <person name="Martinez A.T."/>
            <person name="Xiao Y."/>
            <person name="Gibbons J.G."/>
            <person name="Terashima K."/>
            <person name="Hibbett D.S."/>
            <person name="Grigoriev I.V."/>
        </authorList>
    </citation>
    <scope>NUCLEOTIDE SEQUENCE</scope>
    <source>
        <strain evidence="1">TFB9207</strain>
    </source>
</reference>
<accession>A0AA38PF33</accession>
<sequence>MSSLTTFEDMPLEIFQQIARSSATTNLSVAFILSQVSRSMNIKATAVLYEIACINALPSLALTESATLTVTGVHQATHVRHIRITGGWIHHHSVHQFFPYVLLNIAKHARSSQPLVSFHTHTASVDIASVFPAVDLGLPGFGEVSLRCSTHPHSERSYLHMMRNISGIHLTKLILDYTEGSCQPTYNALAETILELVHSASNLNHIVLALSTNISGHPQTLQDVLDNEKVVFQKLHYLHFIAEDINISAAAFIHRQTSIKELRYITEFDYTDFLTSLLEHTTVPKLEVFSGLPSVVCLLCAPVRRPLRKITLEGGDMREEMWCGVVDALSTADNLQELILCQGWGYDKSDFDRLYNATQKLESIEFVLTRTAERTTVECLFT</sequence>
<dbReference type="AlphaFoldDB" id="A0AA38PF33"/>
<protein>
    <submittedName>
        <fullName evidence="1">Uncharacterized protein</fullName>
    </submittedName>
</protein>
<comment type="caution">
    <text evidence="1">The sequence shown here is derived from an EMBL/GenBank/DDBJ whole genome shotgun (WGS) entry which is preliminary data.</text>
</comment>
<proteinExistence type="predicted"/>
<evidence type="ECO:0000313" key="2">
    <source>
        <dbReference type="Proteomes" id="UP001163846"/>
    </source>
</evidence>
<dbReference type="EMBL" id="MU806035">
    <property type="protein sequence ID" value="KAJ3841556.1"/>
    <property type="molecule type" value="Genomic_DNA"/>
</dbReference>
<name>A0AA38PF33_9AGAR</name>